<dbReference type="PROSITE" id="PS50125">
    <property type="entry name" value="GUANYLATE_CYCLASE_2"/>
    <property type="match status" value="1"/>
</dbReference>
<dbReference type="SUPFAM" id="SSF52540">
    <property type="entry name" value="P-loop containing nucleoside triphosphate hydrolases"/>
    <property type="match status" value="1"/>
</dbReference>
<evidence type="ECO:0000256" key="2">
    <source>
        <dbReference type="ARBA" id="ARBA00022840"/>
    </source>
</evidence>
<dbReference type="Proteomes" id="UP000268285">
    <property type="component" value="Unassembled WGS sequence"/>
</dbReference>
<dbReference type="Gene3D" id="3.30.70.1230">
    <property type="entry name" value="Nucleotide cyclase"/>
    <property type="match status" value="1"/>
</dbReference>
<dbReference type="OrthoDB" id="5476461at2"/>
<organism evidence="4 5">
    <name type="scientific">Mycobacterium pseudokansasii</name>
    <dbReference type="NCBI Taxonomy" id="2341080"/>
    <lineage>
        <taxon>Bacteria</taxon>
        <taxon>Bacillati</taxon>
        <taxon>Actinomycetota</taxon>
        <taxon>Actinomycetes</taxon>
        <taxon>Mycobacteriales</taxon>
        <taxon>Mycobacteriaceae</taxon>
        <taxon>Mycobacterium</taxon>
    </lineage>
</organism>
<accession>A0A498QWK4</accession>
<dbReference type="InterPro" id="IPR027417">
    <property type="entry name" value="P-loop_NTPase"/>
</dbReference>
<dbReference type="CDD" id="cd07302">
    <property type="entry name" value="CHD"/>
    <property type="match status" value="1"/>
</dbReference>
<dbReference type="InterPro" id="IPR041664">
    <property type="entry name" value="AAA_16"/>
</dbReference>
<keyword evidence="2" id="KW-0067">ATP-binding</keyword>
<dbReference type="RefSeq" id="WP_036402468.1">
    <property type="nucleotide sequence ID" value="NZ_UPHU01000001.1"/>
</dbReference>
<keyword evidence="1" id="KW-0547">Nucleotide-binding</keyword>
<dbReference type="GO" id="GO:0005737">
    <property type="term" value="C:cytoplasm"/>
    <property type="evidence" value="ECO:0007669"/>
    <property type="project" value="TreeGrafter"/>
</dbReference>
<keyword evidence="5" id="KW-1185">Reference proteome</keyword>
<dbReference type="EC" id="4.6.1.1" evidence="4"/>
<dbReference type="GO" id="GO:0035556">
    <property type="term" value="P:intracellular signal transduction"/>
    <property type="evidence" value="ECO:0007669"/>
    <property type="project" value="InterPro"/>
</dbReference>
<dbReference type="Pfam" id="PF00211">
    <property type="entry name" value="Guanylate_cyc"/>
    <property type="match status" value="1"/>
</dbReference>
<dbReference type="Pfam" id="PF13191">
    <property type="entry name" value="AAA_16"/>
    <property type="match status" value="1"/>
</dbReference>
<evidence type="ECO:0000259" key="3">
    <source>
        <dbReference type="PROSITE" id="PS50125"/>
    </source>
</evidence>
<reference evidence="4 5" key="1">
    <citation type="submission" date="2018-09" db="EMBL/GenBank/DDBJ databases">
        <authorList>
            <person name="Tagini F."/>
        </authorList>
    </citation>
    <scope>NUCLEOTIDE SEQUENCE [LARGE SCALE GENOMIC DNA]</scope>
    <source>
        <strain evidence="4 5">MK142</strain>
    </source>
</reference>
<proteinExistence type="predicted"/>
<dbReference type="AlphaFoldDB" id="A0A498QWK4"/>
<sequence length="1067" mass="112661">MDVSRTVAADASCRSCGSAVAATAKFCSECGEPLIRSARSAEYKQVTVLFADVVRSMDIAALLGAERLREIMAEVFTRSATAVQRYGGTVDKFTGDGIMAVFGAPAALEDHALRACLAAVAIQREIQPLAGDIERDDGVALRLRVGLNSGQVIAGEIGSGPAGYTAIGEQVGMAQRMESAAPPGGVMISESTARLVENAAVLGDSELVQIKGTDVPVPAHRLLAVGDGRTQRRRREPTLVGRTWELSTLTGILDQAVGGHGCVAGVVGPPGIGKSRTVGEATRLAADRGVEIFATYCESHTRDVPFHVVARLLRAVFGTSDSAADAARGAVRARVPAANPEDLLLLNDLLGIGDPATALPPIPPDARRRRLTALLNATALARTPPAVYVIEDAHWIDEASDGMLAEFATVVPQTRSLVLVTYRPEYRGPLSHPPGGQKIALAPLNADQTRALAGELLGSHPSVAGLSLQIIEQALGNPFFVEEIVRDLAGRGVLDGDRGRYVCRRESAAISLPGTLQATIAARIDRLPATAKSVLYAGAVIGARFTPGVLNTVMGATDTVPADLSDLLQLELIDQVRFTPDVEYAFRHPLVRAVAYESQLKTERTEIHRRVAAVIEQHDPGSADQNAALIAEHLEAAGDLVEAFDWHLRAGAWSRHRDLASARTSWQRARTVADGLPTNDPARVRLQIQSQTLLCATAFLAARNAADTGFEELRELCTAAGDEISLAIGMSGIIMALAVNGRARDAAQLAGEFTELVESIADPTLTVALFYAGCYAKLEAGEVREAWRMAQRAVDQAAGDPTKGSLIFGSPLAMATGLKGFVGICLGMPGWQANCDAAIVMAASIDPTIHVMTVMWKHVLAIPFGALAADTTALAATAEALRIAEQTGDELVLGFARLAHGVTQIHHGGAHRDDGLALLVKARQSAARQRFVSLAIAVVDPEIARHKVRQGDLDGAIELARSAVDDSFASGEMIWRWLAVTAMVESLLARGTGADLKEAQSVIDRLAAVPTDPGFVLHELPLLRLRGLVALAHGDAARHDEFMASLRARAAALGFEPLAAAATSAHS</sequence>
<gene>
    <name evidence="4" type="primary">cyaB_1</name>
    <name evidence="4" type="ORF">LAUMK142_03627</name>
</gene>
<evidence type="ECO:0000256" key="1">
    <source>
        <dbReference type="ARBA" id="ARBA00022741"/>
    </source>
</evidence>
<evidence type="ECO:0000313" key="4">
    <source>
        <dbReference type="EMBL" id="VBA52612.1"/>
    </source>
</evidence>
<dbReference type="GO" id="GO:0005524">
    <property type="term" value="F:ATP binding"/>
    <property type="evidence" value="ECO:0007669"/>
    <property type="project" value="UniProtKB-KW"/>
</dbReference>
<dbReference type="GO" id="GO:0009190">
    <property type="term" value="P:cyclic nucleotide biosynthetic process"/>
    <property type="evidence" value="ECO:0007669"/>
    <property type="project" value="InterPro"/>
</dbReference>
<dbReference type="SMART" id="SM00044">
    <property type="entry name" value="CYCc"/>
    <property type="match status" value="1"/>
</dbReference>
<protein>
    <submittedName>
        <fullName evidence="4">Adenylate cyclase 2</fullName>
        <ecNumber evidence="4">4.6.1.1</ecNumber>
    </submittedName>
</protein>
<dbReference type="InterPro" id="IPR029787">
    <property type="entry name" value="Nucleotide_cyclase"/>
</dbReference>
<dbReference type="InterPro" id="IPR001054">
    <property type="entry name" value="A/G_cyclase"/>
</dbReference>
<dbReference type="PANTHER" id="PTHR16305:SF28">
    <property type="entry name" value="GUANYLATE CYCLASE DOMAIN-CONTAINING PROTEIN"/>
    <property type="match status" value="1"/>
</dbReference>
<dbReference type="EMBL" id="UPHU01000001">
    <property type="protein sequence ID" value="VBA52612.1"/>
    <property type="molecule type" value="Genomic_DNA"/>
</dbReference>
<keyword evidence="4" id="KW-0456">Lyase</keyword>
<dbReference type="SUPFAM" id="SSF55073">
    <property type="entry name" value="Nucleotide cyclase"/>
    <property type="match status" value="1"/>
</dbReference>
<evidence type="ECO:0000313" key="5">
    <source>
        <dbReference type="Proteomes" id="UP000268285"/>
    </source>
</evidence>
<dbReference type="GO" id="GO:0004016">
    <property type="term" value="F:adenylate cyclase activity"/>
    <property type="evidence" value="ECO:0007669"/>
    <property type="project" value="UniProtKB-EC"/>
</dbReference>
<feature type="domain" description="Guanylate cyclase" evidence="3">
    <location>
        <begin position="47"/>
        <end position="178"/>
    </location>
</feature>
<name>A0A498QWK4_9MYCO</name>
<dbReference type="PANTHER" id="PTHR16305">
    <property type="entry name" value="TESTICULAR SOLUBLE ADENYLYL CYCLASE"/>
    <property type="match status" value="1"/>
</dbReference>